<dbReference type="InterPro" id="IPR012347">
    <property type="entry name" value="Ferritin-like"/>
</dbReference>
<accession>A0ABP8VU08</accession>
<name>A0ABP8VU08_9ACTN</name>
<comment type="caution">
    <text evidence="1">The sequence shown here is derived from an EMBL/GenBank/DDBJ whole genome shotgun (WGS) entry which is preliminary data.</text>
</comment>
<dbReference type="EMBL" id="BAABIM010000001">
    <property type="protein sequence ID" value="GAA4671770.1"/>
    <property type="molecule type" value="Genomic_DNA"/>
</dbReference>
<proteinExistence type="predicted"/>
<evidence type="ECO:0000313" key="2">
    <source>
        <dbReference type="Proteomes" id="UP001500621"/>
    </source>
</evidence>
<reference evidence="2" key="1">
    <citation type="journal article" date="2019" name="Int. J. Syst. Evol. Microbiol.">
        <title>The Global Catalogue of Microorganisms (GCM) 10K type strain sequencing project: providing services to taxonomists for standard genome sequencing and annotation.</title>
        <authorList>
            <consortium name="The Broad Institute Genomics Platform"/>
            <consortium name="The Broad Institute Genome Sequencing Center for Infectious Disease"/>
            <person name="Wu L."/>
            <person name="Ma J."/>
        </authorList>
    </citation>
    <scope>NUCLEOTIDE SEQUENCE [LARGE SCALE GENOMIC DNA]</scope>
    <source>
        <strain evidence="2">JCM 18127</strain>
    </source>
</reference>
<dbReference type="Gene3D" id="1.20.1260.10">
    <property type="match status" value="1"/>
</dbReference>
<keyword evidence="2" id="KW-1185">Reference proteome</keyword>
<evidence type="ECO:0008006" key="3">
    <source>
        <dbReference type="Google" id="ProtNLM"/>
    </source>
</evidence>
<organism evidence="1 2">
    <name type="scientific">Nocardioides nanhaiensis</name>
    <dbReference type="NCBI Taxonomy" id="1476871"/>
    <lineage>
        <taxon>Bacteria</taxon>
        <taxon>Bacillati</taxon>
        <taxon>Actinomycetota</taxon>
        <taxon>Actinomycetes</taxon>
        <taxon>Propionibacteriales</taxon>
        <taxon>Nocardioidaceae</taxon>
        <taxon>Nocardioides</taxon>
    </lineage>
</organism>
<gene>
    <name evidence="1" type="ORF">GCM10023226_05490</name>
</gene>
<dbReference type="Proteomes" id="UP001500621">
    <property type="component" value="Unassembled WGS sequence"/>
</dbReference>
<protein>
    <recommendedName>
        <fullName evidence="3">DUF892 family protein</fullName>
    </recommendedName>
</protein>
<sequence>MTQPPSPTRTAPVARYRLNPEDLRYLRGELAALRQARAPSLAAAVAAGDPAVRALAEQVGEVQLQGIRALVALLRAEGVHELGGAEPAPADRHDAAEAAPASLPLSGADLDLAFVALLGEQARAAIVRASAEMTGGMDAGCRGQAEQTIRDSWRDLAVLADLARRLLSPGVVDSPSGAPAPTA</sequence>
<dbReference type="RefSeq" id="WP_345262517.1">
    <property type="nucleotide sequence ID" value="NZ_BAABIM010000001.1"/>
</dbReference>
<evidence type="ECO:0000313" key="1">
    <source>
        <dbReference type="EMBL" id="GAA4671770.1"/>
    </source>
</evidence>